<feature type="compositionally biased region" description="Low complexity" evidence="1">
    <location>
        <begin position="183"/>
        <end position="197"/>
    </location>
</feature>
<evidence type="ECO:0000256" key="1">
    <source>
        <dbReference type="SAM" id="MobiDB-lite"/>
    </source>
</evidence>
<evidence type="ECO:0000313" key="2">
    <source>
        <dbReference type="EMBL" id="KAF5923772.1"/>
    </source>
</evidence>
<name>A0A7J7F6U4_DICBM</name>
<dbReference type="Proteomes" id="UP000551758">
    <property type="component" value="Unassembled WGS sequence"/>
</dbReference>
<feature type="compositionally biased region" description="Basic residues" evidence="1">
    <location>
        <begin position="555"/>
        <end position="565"/>
    </location>
</feature>
<reference evidence="2 3" key="1">
    <citation type="journal article" date="2020" name="Mol. Biol. Evol.">
        <title>Interspecific Gene Flow and the Evolution of Specialization in Black and White Rhinoceros.</title>
        <authorList>
            <person name="Moodley Y."/>
            <person name="Westbury M.V."/>
            <person name="Russo I.M."/>
            <person name="Gopalakrishnan S."/>
            <person name="Rakotoarivelo A."/>
            <person name="Olsen R.A."/>
            <person name="Prost S."/>
            <person name="Tunstall T."/>
            <person name="Ryder O.A."/>
            <person name="Dalen L."/>
            <person name="Bruford M.W."/>
        </authorList>
    </citation>
    <scope>NUCLEOTIDE SEQUENCE [LARGE SCALE GENOMIC DNA]</scope>
    <source>
        <strain evidence="2">SBR-YM</strain>
        <tissue evidence="2">Skin</tissue>
    </source>
</reference>
<feature type="compositionally biased region" description="Basic residues" evidence="1">
    <location>
        <begin position="368"/>
        <end position="387"/>
    </location>
</feature>
<gene>
    <name evidence="2" type="ORF">HPG69_008135</name>
</gene>
<accession>A0A7J7F6U4</accession>
<sequence>MLPAIAAEPCGRGPEAQISPGRATHLLYQHNWLWELVTPSRQPAMFRGIEAAKWAPGGGHAAPGPVGKARRRGTRAEERTARRGGRARGADKGAAGRPVTCSARQRRGSSVVSKGHTGRAGPGRRGAADARAEAVPGGADEQPVPRSSPGNAAVRLTGRRGRIGVTAERGAPRLPHPRGRGAGWAPTAADAAPALREAPARRPDPPLGPPAARPPGPRPARRRVCARPDRGPPAFSSPGPPRFVKAAGWTRQPAKENPLTPTFRLSDPRPPTPLCSPATPPVFASTSDRPTAGGRPQAAVSTTGQDVAALVSLPSPAHGRQGSPGRPSPVGKLTHPRVRVAAARLRQADSGCAQPPASVRSGLGAATRRNHRRRWQGPRGRTCRVPRRTRDPDAARAPGPGIDHKEAAAGELGLLRPDRFASPSTPHAGSAPLSPPLPGGCTPLRLHPPRGPPPFTSPHPARVRTPFASPRGVRPAPPSRPQGSGPHPPPPPPRERARPADATKPRAPPSGLRGLPGRWALCPAPGRAACAPSGEYRPLDGRRSGSGRDPAHPGPCRRRVPALKM</sequence>
<feature type="region of interest" description="Disordered" evidence="1">
    <location>
        <begin position="55"/>
        <end position="565"/>
    </location>
</feature>
<protein>
    <submittedName>
        <fullName evidence="2">Uncharacterized protein</fullName>
    </submittedName>
</protein>
<dbReference type="AlphaFoldDB" id="A0A7J7F6U4"/>
<dbReference type="EMBL" id="JACDTQ010001135">
    <property type="protein sequence ID" value="KAF5923772.1"/>
    <property type="molecule type" value="Genomic_DNA"/>
</dbReference>
<feature type="compositionally biased region" description="Pro residues" evidence="1">
    <location>
        <begin position="475"/>
        <end position="492"/>
    </location>
</feature>
<evidence type="ECO:0000313" key="3">
    <source>
        <dbReference type="Proteomes" id="UP000551758"/>
    </source>
</evidence>
<keyword evidence="3" id="KW-1185">Reference proteome</keyword>
<proteinExistence type="predicted"/>
<feature type="compositionally biased region" description="Basic and acidic residues" evidence="1">
    <location>
        <begin position="493"/>
        <end position="504"/>
    </location>
</feature>
<feature type="compositionally biased region" description="Pro residues" evidence="1">
    <location>
        <begin position="268"/>
        <end position="280"/>
    </location>
</feature>
<organism evidence="2 3">
    <name type="scientific">Diceros bicornis minor</name>
    <name type="common">South-central black rhinoceros</name>
    <dbReference type="NCBI Taxonomy" id="77932"/>
    <lineage>
        <taxon>Eukaryota</taxon>
        <taxon>Metazoa</taxon>
        <taxon>Chordata</taxon>
        <taxon>Craniata</taxon>
        <taxon>Vertebrata</taxon>
        <taxon>Euteleostomi</taxon>
        <taxon>Mammalia</taxon>
        <taxon>Eutheria</taxon>
        <taxon>Laurasiatheria</taxon>
        <taxon>Perissodactyla</taxon>
        <taxon>Rhinocerotidae</taxon>
        <taxon>Diceros</taxon>
    </lineage>
</organism>
<comment type="caution">
    <text evidence="2">The sequence shown here is derived from an EMBL/GenBank/DDBJ whole genome shotgun (WGS) entry which is preliminary data.</text>
</comment>
<feature type="compositionally biased region" description="Pro residues" evidence="1">
    <location>
        <begin position="205"/>
        <end position="218"/>
    </location>
</feature>